<evidence type="ECO:0000256" key="7">
    <source>
        <dbReference type="ARBA" id="ARBA00049120"/>
    </source>
</evidence>
<dbReference type="InterPro" id="IPR029063">
    <property type="entry name" value="SAM-dependent_MTases_sf"/>
</dbReference>
<dbReference type="AlphaFoldDB" id="A0A1G4UTM9"/>
<dbReference type="GO" id="GO:0003677">
    <property type="term" value="F:DNA binding"/>
    <property type="evidence" value="ECO:0007669"/>
    <property type="project" value="InterPro"/>
</dbReference>
<keyword evidence="3 8" id="KW-0489">Methyltransferase</keyword>
<dbReference type="GO" id="GO:0009307">
    <property type="term" value="P:DNA restriction-modification system"/>
    <property type="evidence" value="ECO:0007669"/>
    <property type="project" value="UniProtKB-KW"/>
</dbReference>
<keyword evidence="5" id="KW-0949">S-adenosyl-L-methionine</keyword>
<comment type="similarity">
    <text evidence="1">Belongs to the N(4)/N(6)-methyltransferase family. N(4) subfamily.</text>
</comment>
<reference evidence="9" key="1">
    <citation type="submission" date="2016-10" db="EMBL/GenBank/DDBJ databases">
        <authorList>
            <person name="Varghese N."/>
            <person name="Submissions S."/>
        </authorList>
    </citation>
    <scope>NUCLEOTIDE SEQUENCE [LARGE SCALE GENOMIC DNA]</scope>
    <source>
        <strain evidence="9">CGMCC 1.1761</strain>
    </source>
</reference>
<protein>
    <recommendedName>
        <fullName evidence="2">site-specific DNA-methyltransferase (cytosine-N(4)-specific)</fullName>
        <ecNumber evidence="2">2.1.1.113</ecNumber>
    </recommendedName>
</protein>
<evidence type="ECO:0000256" key="2">
    <source>
        <dbReference type="ARBA" id="ARBA00012185"/>
    </source>
</evidence>
<dbReference type="PROSITE" id="PS00093">
    <property type="entry name" value="N4_MTASE"/>
    <property type="match status" value="1"/>
</dbReference>
<evidence type="ECO:0000313" key="9">
    <source>
        <dbReference type="Proteomes" id="UP000198889"/>
    </source>
</evidence>
<dbReference type="InterPro" id="IPR017985">
    <property type="entry name" value="MeTrfase_CN4_CS"/>
</dbReference>
<evidence type="ECO:0000256" key="1">
    <source>
        <dbReference type="ARBA" id="ARBA00010203"/>
    </source>
</evidence>
<evidence type="ECO:0000256" key="4">
    <source>
        <dbReference type="ARBA" id="ARBA00022679"/>
    </source>
</evidence>
<dbReference type="EC" id="2.1.1.113" evidence="2"/>
<evidence type="ECO:0000256" key="6">
    <source>
        <dbReference type="ARBA" id="ARBA00022747"/>
    </source>
</evidence>
<dbReference type="GO" id="GO:0032259">
    <property type="term" value="P:methylation"/>
    <property type="evidence" value="ECO:0007669"/>
    <property type="project" value="UniProtKB-KW"/>
</dbReference>
<dbReference type="EMBL" id="FMTP01000017">
    <property type="protein sequence ID" value="SCW97000.1"/>
    <property type="molecule type" value="Genomic_DNA"/>
</dbReference>
<dbReference type="Proteomes" id="UP000198889">
    <property type="component" value="Unassembled WGS sequence"/>
</dbReference>
<sequence length="377" mass="41575">MNHISFIGTELPKPNEGWDFTDSQPDPLSAIHPYPAKFISNIPRKLIKDFPPQKGLALLDPFCGSGTSLSEAQAAGIPSIGVDVNPIAVMISRVRLSEIPAGVLSVAEQVELIARADLEPRLPMIPRLNHWFKPRVQLAIASLTGAIEENSVGGCKELLRLALSSIIVRVSNQDSDTRYAAVDKAVDAEDVYRLFGAAVKRTVKALESRPARLADVQVIEADVLTIDRRNIERPIGLVVTSPPYPNAYEYWLYHKYRMWWLGLDPLAVKEREIGARAHFFKGRKSHTAQDFERQMTSVLGMLRDVMVTGGHACFVVGRSLIRGETVDNAKIIADAGAATGFCEVMRAERVIAASRKSFNLSHANIKTETVLVMRKGN</sequence>
<accession>A0A1G4UTM9</accession>
<evidence type="ECO:0000313" key="8">
    <source>
        <dbReference type="EMBL" id="SCW97000.1"/>
    </source>
</evidence>
<organism evidence="8 9">
    <name type="scientific">Ancylobacter rudongensis</name>
    <dbReference type="NCBI Taxonomy" id="177413"/>
    <lineage>
        <taxon>Bacteria</taxon>
        <taxon>Pseudomonadati</taxon>
        <taxon>Pseudomonadota</taxon>
        <taxon>Alphaproteobacteria</taxon>
        <taxon>Hyphomicrobiales</taxon>
        <taxon>Xanthobacteraceae</taxon>
        <taxon>Ancylobacter</taxon>
    </lineage>
</organism>
<comment type="catalytic activity">
    <reaction evidence="7">
        <text>a 2'-deoxycytidine in DNA + S-adenosyl-L-methionine = an N(4)-methyl-2'-deoxycytidine in DNA + S-adenosyl-L-homocysteine + H(+)</text>
        <dbReference type="Rhea" id="RHEA:16857"/>
        <dbReference type="Rhea" id="RHEA-COMP:11369"/>
        <dbReference type="Rhea" id="RHEA-COMP:13674"/>
        <dbReference type="ChEBI" id="CHEBI:15378"/>
        <dbReference type="ChEBI" id="CHEBI:57856"/>
        <dbReference type="ChEBI" id="CHEBI:59789"/>
        <dbReference type="ChEBI" id="CHEBI:85452"/>
        <dbReference type="ChEBI" id="CHEBI:137933"/>
        <dbReference type="EC" id="2.1.1.113"/>
    </reaction>
</comment>
<gene>
    <name evidence="8" type="ORF">SAMN05660859_0385</name>
</gene>
<proteinExistence type="inferred from homology"/>
<name>A0A1G4UTM9_9HYPH</name>
<dbReference type="STRING" id="177413.SAMN05660859_0385"/>
<dbReference type="SUPFAM" id="SSF53335">
    <property type="entry name" value="S-adenosyl-L-methionine-dependent methyltransferases"/>
    <property type="match status" value="2"/>
</dbReference>
<keyword evidence="9" id="KW-1185">Reference proteome</keyword>
<evidence type="ECO:0000256" key="5">
    <source>
        <dbReference type="ARBA" id="ARBA00022691"/>
    </source>
</evidence>
<dbReference type="Gene3D" id="3.40.50.150">
    <property type="entry name" value="Vaccinia Virus protein VP39"/>
    <property type="match status" value="2"/>
</dbReference>
<dbReference type="GO" id="GO:0015667">
    <property type="term" value="F:site-specific DNA-methyltransferase (cytosine-N4-specific) activity"/>
    <property type="evidence" value="ECO:0007669"/>
    <property type="project" value="UniProtKB-EC"/>
</dbReference>
<keyword evidence="4 8" id="KW-0808">Transferase</keyword>
<evidence type="ECO:0000256" key="3">
    <source>
        <dbReference type="ARBA" id="ARBA00022603"/>
    </source>
</evidence>
<dbReference type="RefSeq" id="WP_091444775.1">
    <property type="nucleotide sequence ID" value="NZ_FMTP01000017.1"/>
</dbReference>
<keyword evidence="6" id="KW-0680">Restriction system</keyword>